<keyword evidence="1" id="KW-0812">Transmembrane</keyword>
<dbReference type="PATRIC" id="fig|1158608.3.peg.507"/>
<dbReference type="OrthoDB" id="2156743at2"/>
<protein>
    <submittedName>
        <fullName evidence="2">Uncharacterized protein</fullName>
    </submittedName>
</protein>
<keyword evidence="1" id="KW-1133">Transmembrane helix</keyword>
<reference evidence="3 5" key="2">
    <citation type="submission" date="2013-03" db="EMBL/GenBank/DDBJ databases">
        <title>The Genome Sequence of Enterococcus haemoperoxidus BAA-382 (PacBio/Illumina hybrid assembly).</title>
        <authorList>
            <consortium name="The Broad Institute Genomics Platform"/>
            <consortium name="The Broad Institute Genome Sequencing Center for Infectious Disease"/>
            <person name="Earl A."/>
            <person name="Russ C."/>
            <person name="Gilmore M."/>
            <person name="Surin D."/>
            <person name="Walker B."/>
            <person name="Young S."/>
            <person name="Zeng Q."/>
            <person name="Gargeya S."/>
            <person name="Fitzgerald M."/>
            <person name="Haas B."/>
            <person name="Abouelleil A."/>
            <person name="Allen A.W."/>
            <person name="Alvarado L."/>
            <person name="Arachchi H.M."/>
            <person name="Berlin A.M."/>
            <person name="Chapman S.B."/>
            <person name="Gainer-Dewar J."/>
            <person name="Goldberg J."/>
            <person name="Griggs A."/>
            <person name="Gujja S."/>
            <person name="Hansen M."/>
            <person name="Howarth C."/>
            <person name="Imamovic A."/>
            <person name="Ireland A."/>
            <person name="Larimer J."/>
            <person name="McCowan C."/>
            <person name="Murphy C."/>
            <person name="Pearson M."/>
            <person name="Poon T.W."/>
            <person name="Priest M."/>
            <person name="Roberts A."/>
            <person name="Saif S."/>
            <person name="Shea T."/>
            <person name="Sisk P."/>
            <person name="Sykes S."/>
            <person name="Wortman J."/>
            <person name="Nusbaum C."/>
            <person name="Birren B."/>
        </authorList>
    </citation>
    <scope>NUCLEOTIDE SEQUENCE [LARGE SCALE GENOMIC DNA]</scope>
    <source>
        <strain evidence="3 5">ATCC BAA-382</strain>
    </source>
</reference>
<dbReference type="RefSeq" id="WP_010760740.1">
    <property type="nucleotide sequence ID" value="NZ_KB946315.1"/>
</dbReference>
<organism evidence="2 4">
    <name type="scientific">Enterococcus haemoperoxidus ATCC BAA-382</name>
    <dbReference type="NCBI Taxonomy" id="1158608"/>
    <lineage>
        <taxon>Bacteria</taxon>
        <taxon>Bacillati</taxon>
        <taxon>Bacillota</taxon>
        <taxon>Bacilli</taxon>
        <taxon>Lactobacillales</taxon>
        <taxon>Enterococcaceae</taxon>
        <taxon>Enterococcus</taxon>
    </lineage>
</organism>
<dbReference type="Proteomes" id="UP000014197">
    <property type="component" value="Unassembled WGS sequence"/>
</dbReference>
<feature type="transmembrane region" description="Helical" evidence="1">
    <location>
        <begin position="6"/>
        <end position="22"/>
    </location>
</feature>
<evidence type="ECO:0000256" key="1">
    <source>
        <dbReference type="SAM" id="Phobius"/>
    </source>
</evidence>
<dbReference type="EMBL" id="AJAR01000010">
    <property type="protein sequence ID" value="EOH99378.1"/>
    <property type="molecule type" value="Genomic_DNA"/>
</dbReference>
<reference evidence="2 4" key="1">
    <citation type="submission" date="2013-02" db="EMBL/GenBank/DDBJ databases">
        <title>The Genome Sequence of Enterococcus haemoperoxidus BAA-382.</title>
        <authorList>
            <consortium name="The Broad Institute Genome Sequencing Platform"/>
            <consortium name="The Broad Institute Genome Sequencing Center for Infectious Disease"/>
            <person name="Earl A.M."/>
            <person name="Gilmore M.S."/>
            <person name="Lebreton F."/>
            <person name="Walker B."/>
            <person name="Young S.K."/>
            <person name="Zeng Q."/>
            <person name="Gargeya S."/>
            <person name="Fitzgerald M."/>
            <person name="Haas B."/>
            <person name="Abouelleil A."/>
            <person name="Alvarado L."/>
            <person name="Arachchi H.M."/>
            <person name="Berlin A.M."/>
            <person name="Chapman S.B."/>
            <person name="Dewar J."/>
            <person name="Goldberg J."/>
            <person name="Griggs A."/>
            <person name="Gujja S."/>
            <person name="Hansen M."/>
            <person name="Howarth C."/>
            <person name="Imamovic A."/>
            <person name="Larimer J."/>
            <person name="McCowan C."/>
            <person name="Murphy C."/>
            <person name="Neiman D."/>
            <person name="Pearson M."/>
            <person name="Priest M."/>
            <person name="Roberts A."/>
            <person name="Saif S."/>
            <person name="Shea T."/>
            <person name="Sisk P."/>
            <person name="Sykes S."/>
            <person name="Wortman J."/>
            <person name="Nusbaum C."/>
            <person name="Birren B."/>
        </authorList>
    </citation>
    <scope>NUCLEOTIDE SEQUENCE [LARGE SCALE GENOMIC DNA]</scope>
    <source>
        <strain evidence="2 4">ATCC BAA-382</strain>
    </source>
</reference>
<gene>
    <name evidence="3" type="ORF">I583_01884</name>
    <name evidence="2" type="ORF">UAW_00528</name>
</gene>
<feature type="transmembrane region" description="Helical" evidence="1">
    <location>
        <begin position="34"/>
        <end position="51"/>
    </location>
</feature>
<dbReference type="Proteomes" id="UP000013858">
    <property type="component" value="Unassembled WGS sequence"/>
</dbReference>
<comment type="caution">
    <text evidence="2">The sequence shown here is derived from an EMBL/GenBank/DDBJ whole genome shotgun (WGS) entry which is preliminary data.</text>
</comment>
<evidence type="ECO:0000313" key="4">
    <source>
        <dbReference type="Proteomes" id="UP000013858"/>
    </source>
</evidence>
<sequence>MTKIVFMVASVLFIVVGLIMTHQLKKKNLLPNRWLIGCSVFLIALIPNLMFPNMPEIIKQGVYGISGLLAVIFFESSRLLVEQKHQESESKIR</sequence>
<accession>R2QVG1</accession>
<name>R2QVG1_9ENTE</name>
<keyword evidence="5" id="KW-1185">Reference proteome</keyword>
<feature type="transmembrane region" description="Helical" evidence="1">
    <location>
        <begin position="63"/>
        <end position="81"/>
    </location>
</feature>
<evidence type="ECO:0000313" key="3">
    <source>
        <dbReference type="EMBL" id="EOT62881.1"/>
    </source>
</evidence>
<evidence type="ECO:0000313" key="2">
    <source>
        <dbReference type="EMBL" id="EOH99378.1"/>
    </source>
</evidence>
<dbReference type="AlphaFoldDB" id="R2QVG1"/>
<keyword evidence="1" id="KW-0472">Membrane</keyword>
<dbReference type="STRING" id="155618.RV06_GL002720"/>
<evidence type="ECO:0000313" key="5">
    <source>
        <dbReference type="Proteomes" id="UP000014197"/>
    </source>
</evidence>
<dbReference type="eggNOG" id="ENOG5032KX3">
    <property type="taxonomic scope" value="Bacteria"/>
</dbReference>
<proteinExistence type="predicted"/>
<dbReference type="EMBL" id="ASVY01000002">
    <property type="protein sequence ID" value="EOT62881.1"/>
    <property type="molecule type" value="Genomic_DNA"/>
</dbReference>